<evidence type="ECO:0000259" key="2">
    <source>
        <dbReference type="PROSITE" id="PS50125"/>
    </source>
</evidence>
<feature type="region of interest" description="Disordered" evidence="1">
    <location>
        <begin position="182"/>
        <end position="211"/>
    </location>
</feature>
<accession>A0ABZ2BKC2</accession>
<dbReference type="PROSITE" id="PS50125">
    <property type="entry name" value="GUANYLATE_CYCLASE_2"/>
    <property type="match status" value="1"/>
</dbReference>
<dbReference type="PANTHER" id="PTHR43081:SF19">
    <property type="entry name" value="PH-SENSITIVE ADENYLATE CYCLASE RV1264"/>
    <property type="match status" value="1"/>
</dbReference>
<name>A0ABZ2BKC2_9HYPH</name>
<dbReference type="PANTHER" id="PTHR43081">
    <property type="entry name" value="ADENYLATE CYCLASE, TERMINAL-DIFFERENTIATION SPECIFIC-RELATED"/>
    <property type="match status" value="1"/>
</dbReference>
<sequence length="211" mass="22896">MERRLAAVMIADVVGYGLFSQADAEGTRVHFQADLHELFEQRIAAHVRRLVKTMGDGLLVEFHSVVEGVRCAVEVQRAKSADRGADGHRLEFRIGINLGDVIVEGDDIHGNGVIIADRLQGLAEPGGIVISGTAYDQVEKRLDVGLVFLGEKRLKHIDQPVRTYRLLLDVAHSENTGVAGGRATRWGSLPLRPGGGHGSGSPNRPRFPART</sequence>
<dbReference type="GO" id="GO:0016829">
    <property type="term" value="F:lyase activity"/>
    <property type="evidence" value="ECO:0007669"/>
    <property type="project" value="UniProtKB-KW"/>
</dbReference>
<feature type="domain" description="Guanylate cyclase" evidence="2">
    <location>
        <begin position="7"/>
        <end position="120"/>
    </location>
</feature>
<dbReference type="Gene3D" id="3.30.70.1230">
    <property type="entry name" value="Nucleotide cyclase"/>
    <property type="match status" value="1"/>
</dbReference>
<keyword evidence="3" id="KW-0614">Plasmid</keyword>
<organism evidence="3 4">
    <name type="scientific">Sinorhizobium chiapasense</name>
    <dbReference type="NCBI Taxonomy" id="501572"/>
    <lineage>
        <taxon>Bacteria</taxon>
        <taxon>Pseudomonadati</taxon>
        <taxon>Pseudomonadota</taxon>
        <taxon>Alphaproteobacteria</taxon>
        <taxon>Hyphomicrobiales</taxon>
        <taxon>Rhizobiaceae</taxon>
        <taxon>Sinorhizobium/Ensifer group</taxon>
        <taxon>Sinorhizobium</taxon>
    </lineage>
</organism>
<reference evidence="3" key="1">
    <citation type="submission" date="2023-08" db="EMBL/GenBank/DDBJ databases">
        <title>Complete genome sequence of Sinorhizobium chiapanecum ITTG S70 isolated from Acaciella angustissima nodules in Chiapas-Mexico.</title>
        <authorList>
            <person name="Rincon-Rosales R."/>
            <person name="Rogel M.A."/>
            <person name="Rincon-Medina C.I."/>
            <person name="Guerrero G."/>
            <person name="Manzano-Gomez L.A."/>
            <person name="Lopez-Lopez A."/>
            <person name="Rincon Molina F.A."/>
            <person name="Martinez-Romero E."/>
        </authorList>
    </citation>
    <scope>NUCLEOTIDE SEQUENCE</scope>
    <source>
        <strain evidence="3">ITTG S70</strain>
        <plasmid evidence="3">pSchITTGS70d</plasmid>
    </source>
</reference>
<dbReference type="SUPFAM" id="SSF55073">
    <property type="entry name" value="Nucleotide cyclase"/>
    <property type="match status" value="1"/>
</dbReference>
<evidence type="ECO:0000313" key="4">
    <source>
        <dbReference type="Proteomes" id="UP001432360"/>
    </source>
</evidence>
<dbReference type="EC" id="4.6.1.-" evidence="3"/>
<keyword evidence="3" id="KW-0456">Lyase</keyword>
<geneLocation type="plasmid" evidence="3 4">
    <name>pSchITTGS70d</name>
</geneLocation>
<dbReference type="InterPro" id="IPR029787">
    <property type="entry name" value="Nucleotide_cyclase"/>
</dbReference>
<evidence type="ECO:0000313" key="3">
    <source>
        <dbReference type="EMBL" id="WVT06990.1"/>
    </source>
</evidence>
<keyword evidence="4" id="KW-1185">Reference proteome</keyword>
<dbReference type="InterPro" id="IPR001054">
    <property type="entry name" value="A/G_cyclase"/>
</dbReference>
<gene>
    <name evidence="3" type="ORF">RB548_29920</name>
</gene>
<proteinExistence type="predicted"/>
<dbReference type="InterPro" id="IPR050697">
    <property type="entry name" value="Adenylyl/Guanylyl_Cyclase_3/4"/>
</dbReference>
<dbReference type="CDD" id="cd07302">
    <property type="entry name" value="CHD"/>
    <property type="match status" value="1"/>
</dbReference>
<dbReference type="Proteomes" id="UP001432360">
    <property type="component" value="Plasmid pSchITTGS70d"/>
</dbReference>
<dbReference type="RefSeq" id="WP_331376011.1">
    <property type="nucleotide sequence ID" value="NZ_CP133152.1"/>
</dbReference>
<dbReference type="Pfam" id="PF00211">
    <property type="entry name" value="Guanylate_cyc"/>
    <property type="match status" value="1"/>
</dbReference>
<evidence type="ECO:0000256" key="1">
    <source>
        <dbReference type="SAM" id="MobiDB-lite"/>
    </source>
</evidence>
<dbReference type="EMBL" id="CP133152">
    <property type="protein sequence ID" value="WVT06990.1"/>
    <property type="molecule type" value="Genomic_DNA"/>
</dbReference>
<protein>
    <submittedName>
        <fullName evidence="3">Adenylate/guanylate cyclase domain-containing protein</fullName>
        <ecNumber evidence="3">4.6.1.-</ecNumber>
    </submittedName>
</protein>